<reference evidence="1" key="1">
    <citation type="submission" date="2017-10" db="EMBL/GenBank/DDBJ databases">
        <title>Draft genome sequence of the planktic cyanobacteria Tychonema bourrellyi isolated from alpine lentic freshwater.</title>
        <authorList>
            <person name="Tett A."/>
            <person name="Armanini F."/>
            <person name="Asnicar F."/>
            <person name="Boscaini A."/>
            <person name="Pasolli E."/>
            <person name="Zolfo M."/>
            <person name="Donati C."/>
            <person name="Salmaso N."/>
            <person name="Segata N."/>
        </authorList>
    </citation>
    <scope>NUCLEOTIDE SEQUENCE</scope>
    <source>
        <strain evidence="1">FEM_GT703</strain>
    </source>
</reference>
<comment type="caution">
    <text evidence="1">The sequence shown here is derived from an EMBL/GenBank/DDBJ whole genome shotgun (WGS) entry which is preliminary data.</text>
</comment>
<accession>A0A2G4EYY6</accession>
<organism evidence="1 2">
    <name type="scientific">Tychonema bourrellyi FEM_GT703</name>
    <dbReference type="NCBI Taxonomy" id="2040638"/>
    <lineage>
        <taxon>Bacteria</taxon>
        <taxon>Bacillati</taxon>
        <taxon>Cyanobacteriota</taxon>
        <taxon>Cyanophyceae</taxon>
        <taxon>Oscillatoriophycideae</taxon>
        <taxon>Oscillatoriales</taxon>
        <taxon>Microcoleaceae</taxon>
        <taxon>Tychonema</taxon>
    </lineage>
</organism>
<evidence type="ECO:0000313" key="1">
    <source>
        <dbReference type="EMBL" id="PHX54731.1"/>
    </source>
</evidence>
<gene>
    <name evidence="1" type="ORF">CP500_014575</name>
</gene>
<protein>
    <submittedName>
        <fullName evidence="1">Uncharacterized protein</fullName>
    </submittedName>
</protein>
<keyword evidence="2" id="KW-1185">Reference proteome</keyword>
<dbReference type="AlphaFoldDB" id="A0A2G4EYY6"/>
<proteinExistence type="predicted"/>
<dbReference type="OrthoDB" id="535754at2"/>
<evidence type="ECO:0000313" key="2">
    <source>
        <dbReference type="Proteomes" id="UP000226442"/>
    </source>
</evidence>
<name>A0A2G4EYY6_9CYAN</name>
<dbReference type="RefSeq" id="WP_096832223.1">
    <property type="nucleotide sequence ID" value="NZ_NXIB02000081.1"/>
</dbReference>
<dbReference type="EMBL" id="NXIB02000081">
    <property type="protein sequence ID" value="PHX54731.1"/>
    <property type="molecule type" value="Genomic_DNA"/>
</dbReference>
<dbReference type="Proteomes" id="UP000226442">
    <property type="component" value="Unassembled WGS sequence"/>
</dbReference>
<sequence length="62" mass="7071">MAIAIPDLSDRQKAEILAEFMSAAIHLNVHCGEDFQTLIAEEMENLSDDDEEDFEQINRVFT</sequence>